<dbReference type="PANTHER" id="PTHR43327">
    <property type="entry name" value="STOMATIN-LIKE PROTEIN 2, MITOCHONDRIAL"/>
    <property type="match status" value="1"/>
</dbReference>
<dbReference type="InterPro" id="IPR036013">
    <property type="entry name" value="Band_7/SPFH_dom_sf"/>
</dbReference>
<evidence type="ECO:0000313" key="2">
    <source>
        <dbReference type="EMBL" id="MDR6891118.1"/>
    </source>
</evidence>
<dbReference type="EMBL" id="JAVDUI010000001">
    <property type="protein sequence ID" value="MDR6891118.1"/>
    <property type="molecule type" value="Genomic_DNA"/>
</dbReference>
<dbReference type="Gene3D" id="3.30.479.30">
    <property type="entry name" value="Band 7 domain"/>
    <property type="match status" value="1"/>
</dbReference>
<comment type="caution">
    <text evidence="2">The sequence shown here is derived from an EMBL/GenBank/DDBJ whole genome shotgun (WGS) entry which is preliminary data.</text>
</comment>
<keyword evidence="3" id="KW-1185">Reference proteome</keyword>
<keyword evidence="2" id="KW-0645">Protease</keyword>
<name>A0AAE3YFS2_9MICC</name>
<dbReference type="InterPro" id="IPR050710">
    <property type="entry name" value="Band7/mec-2_domain"/>
</dbReference>
<protein>
    <submittedName>
        <fullName evidence="2">Regulator of protease activity HflC (Stomatin/prohibitin superfamily)</fullName>
    </submittedName>
</protein>
<dbReference type="AlphaFoldDB" id="A0AAE3YFS2"/>
<keyword evidence="2" id="KW-0378">Hydrolase</keyword>
<proteinExistence type="predicted"/>
<dbReference type="SUPFAM" id="SSF117892">
    <property type="entry name" value="Band 7/SPFH domain"/>
    <property type="match status" value="1"/>
</dbReference>
<dbReference type="GO" id="GO:0006508">
    <property type="term" value="P:proteolysis"/>
    <property type="evidence" value="ECO:0007669"/>
    <property type="project" value="UniProtKB-KW"/>
</dbReference>
<reference evidence="2" key="1">
    <citation type="submission" date="2023-07" db="EMBL/GenBank/DDBJ databases">
        <title>Sequencing the genomes of 1000 actinobacteria strains.</title>
        <authorList>
            <person name="Klenk H.-P."/>
        </authorList>
    </citation>
    <scope>NUCLEOTIDE SEQUENCE</scope>
    <source>
        <strain evidence="2">DSM 13988</strain>
    </source>
</reference>
<organism evidence="2 3">
    <name type="scientific">Falsarthrobacter nasiphocae</name>
    <dbReference type="NCBI Taxonomy" id="189863"/>
    <lineage>
        <taxon>Bacteria</taxon>
        <taxon>Bacillati</taxon>
        <taxon>Actinomycetota</taxon>
        <taxon>Actinomycetes</taxon>
        <taxon>Micrococcales</taxon>
        <taxon>Micrococcaceae</taxon>
        <taxon>Falsarthrobacter</taxon>
    </lineage>
</organism>
<feature type="domain" description="Band 7" evidence="1">
    <location>
        <begin position="20"/>
        <end position="191"/>
    </location>
</feature>
<dbReference type="RefSeq" id="WP_309848547.1">
    <property type="nucleotide sequence ID" value="NZ_BAAAIU010000004.1"/>
</dbReference>
<dbReference type="PANTHER" id="PTHR43327:SF31">
    <property type="entry name" value="HYPERSENSITIVE-INDUCED RESPONSE PROTEIN 2"/>
    <property type="match status" value="1"/>
</dbReference>
<dbReference type="InterPro" id="IPR001107">
    <property type="entry name" value="Band_7"/>
</dbReference>
<dbReference type="GO" id="GO:0008233">
    <property type="term" value="F:peptidase activity"/>
    <property type="evidence" value="ECO:0007669"/>
    <property type="project" value="UniProtKB-KW"/>
</dbReference>
<dbReference type="Pfam" id="PF01145">
    <property type="entry name" value="Band_7"/>
    <property type="match status" value="1"/>
</dbReference>
<accession>A0AAE3YFS2</accession>
<dbReference type="Proteomes" id="UP001247307">
    <property type="component" value="Unassembled WGS sequence"/>
</dbReference>
<dbReference type="SMART" id="SM00244">
    <property type="entry name" value="PHB"/>
    <property type="match status" value="1"/>
</dbReference>
<sequence>MAITISTLVTLIVIVALLTQTLFIVRQKTAAVVERLGKFQRVAMPGLNFKIPFIDRVAQRVDLRVQQIDMDIETKTEDNVTVLVRTSVQFEVAAADPMNPAGINPEGVKAAVYSLSNPGAQIRTYVADAVRGKVPNMSLDETFSDKAAIAEHVSTELAARMSGYGFHILNTLVPDVAPTDARVLSAMNNVMASLREKEATINKAQAEKSATIIRAEADRDRARLAGEGVALQRKAIAEGLAQSVREIGDATNGDAANSLAVLMFTQQVDAQIAFAEKGNSSTVLLPPAADQFQNTFASIQSAILAAGEAKSNAANARARYEAEERR</sequence>
<evidence type="ECO:0000259" key="1">
    <source>
        <dbReference type="SMART" id="SM00244"/>
    </source>
</evidence>
<gene>
    <name evidence="2" type="ORF">J2S35_000058</name>
</gene>
<dbReference type="CDD" id="cd03407">
    <property type="entry name" value="SPFH_like_u4"/>
    <property type="match status" value="1"/>
</dbReference>
<evidence type="ECO:0000313" key="3">
    <source>
        <dbReference type="Proteomes" id="UP001247307"/>
    </source>
</evidence>